<evidence type="ECO:0000256" key="8">
    <source>
        <dbReference type="SAM" id="Coils"/>
    </source>
</evidence>
<dbReference type="InterPro" id="IPR011701">
    <property type="entry name" value="MFS"/>
</dbReference>
<feature type="transmembrane region" description="Helical" evidence="9">
    <location>
        <begin position="104"/>
        <end position="123"/>
    </location>
</feature>
<dbReference type="SUPFAM" id="SSF103473">
    <property type="entry name" value="MFS general substrate transporter"/>
    <property type="match status" value="1"/>
</dbReference>
<reference evidence="11" key="1">
    <citation type="submission" date="2021-07" db="EMBL/GenBank/DDBJ databases">
        <authorList>
            <person name="Branca A.L. A."/>
        </authorList>
    </citation>
    <scope>NUCLEOTIDE SEQUENCE</scope>
</reference>
<dbReference type="GO" id="GO:0005886">
    <property type="term" value="C:plasma membrane"/>
    <property type="evidence" value="ECO:0007669"/>
    <property type="project" value="UniProtKB-SubCell"/>
</dbReference>
<feature type="transmembrane region" description="Helical" evidence="9">
    <location>
        <begin position="337"/>
        <end position="359"/>
    </location>
</feature>
<feature type="transmembrane region" description="Helical" evidence="9">
    <location>
        <begin position="472"/>
        <end position="494"/>
    </location>
</feature>
<keyword evidence="5 9" id="KW-1133">Transmembrane helix</keyword>
<feature type="transmembrane region" description="Helical" evidence="9">
    <location>
        <begin position="437"/>
        <end position="460"/>
    </location>
</feature>
<feature type="transmembrane region" description="Helical" evidence="9">
    <location>
        <begin position="67"/>
        <end position="92"/>
    </location>
</feature>
<feature type="transmembrane region" description="Helical" evidence="9">
    <location>
        <begin position="160"/>
        <end position="182"/>
    </location>
</feature>
<evidence type="ECO:0000256" key="4">
    <source>
        <dbReference type="ARBA" id="ARBA00022692"/>
    </source>
</evidence>
<dbReference type="OrthoDB" id="446368at2759"/>
<feature type="transmembrane region" description="Helical" evidence="9">
    <location>
        <begin position="379"/>
        <end position="398"/>
    </location>
</feature>
<organism evidence="11 12">
    <name type="scientific">Penicillium olsonii</name>
    <dbReference type="NCBI Taxonomy" id="99116"/>
    <lineage>
        <taxon>Eukaryota</taxon>
        <taxon>Fungi</taxon>
        <taxon>Dikarya</taxon>
        <taxon>Ascomycota</taxon>
        <taxon>Pezizomycotina</taxon>
        <taxon>Eurotiomycetes</taxon>
        <taxon>Eurotiomycetidae</taxon>
        <taxon>Eurotiales</taxon>
        <taxon>Aspergillaceae</taxon>
        <taxon>Penicillium</taxon>
    </lineage>
</organism>
<protein>
    <recommendedName>
        <fullName evidence="10">Major facilitator superfamily (MFS) profile domain-containing protein</fullName>
    </recommendedName>
</protein>
<dbReference type="PROSITE" id="PS50850">
    <property type="entry name" value="MFS"/>
    <property type="match status" value="1"/>
</dbReference>
<evidence type="ECO:0000313" key="12">
    <source>
        <dbReference type="Proteomes" id="UP001153618"/>
    </source>
</evidence>
<comment type="subcellular location">
    <subcellularLocation>
        <location evidence="1">Cell membrane</location>
        <topology evidence="1">Multi-pass membrane protein</topology>
    </subcellularLocation>
</comment>
<evidence type="ECO:0000256" key="3">
    <source>
        <dbReference type="ARBA" id="ARBA00022475"/>
    </source>
</evidence>
<sequence>MAPPTTQQMVLPSKIPFWRMIFEQGVITQQIAEHAYPGSGTEQDPYVVSWIEDDPRNPMLFKNTSKWAITSLVSIATFVVALVSSAYSGAMVEIVEYFRISEELALVGISLYVIGFAVGPLIWAPLSEIYGRRLIIFSSSFFLTAFTAGAAGARNIQTLLVLRFFAGTFGSAPMAVSGAVIADLFNPIIRGLASGLFAAAPFLGPVLGPIFGGYIAKASGGWQWVQGFLAAFSGALCLAILMFLPETYASVLLQKRAQALGKITGQVYRSKLDEKRMKPSKALTSALSRPWVLLFREPIVLLLSLYMSIVYGILYMLFAAYPIVFQNVRGWSESQGGLAFLGILVGILIAVAYIVLVFLDYRKRALKVSPGRLPPEARLPPSFPACIALPVGLFWFAWTSQPSIHWMSPVAAGVPFGFGMVMVFLPILNYLVDAYTIYAASVLAGNSMLRSFFGAVFPLFTTYMYRDLGTSWAASIPAFLAVACAPMPLLFWLYGAKIRERCHYAAQSEAFMNRVFGGPVTQVISKYSTHNHGSFPRQVSCPPTNLEFQLFYHNTFLFSLRGISAHLDKMERSTTPKPKLFIIDDIYVYFNGEKVQFMARSTKGEKKPYTLCSPSSLADVFLAEQALRQHTQRIETLQNRARALRKDLAGKYDEADQEVEEAKVRREELDYSLYRAESMLSPRLKLFHNLMRDDPGWFMRKEMVRDCSDQGGCCSRQCGCCGKRQHSVEKRGMGHCTSECWCCLSFRGFDLSEQEKERRREDLRARLEDQGSPHLHSLSTWFFCPIRCERKGFSRPVLMKRFRNLNLP</sequence>
<evidence type="ECO:0000256" key="7">
    <source>
        <dbReference type="ARBA" id="ARBA00038459"/>
    </source>
</evidence>
<dbReference type="FunFam" id="1.20.1250.20:FF:000011">
    <property type="entry name" value="MFS multidrug transporter, putative"/>
    <property type="match status" value="1"/>
</dbReference>
<keyword evidence="2" id="KW-0813">Transport</keyword>
<dbReference type="Gene3D" id="1.20.1250.20">
    <property type="entry name" value="MFS general substrate transporter like domains"/>
    <property type="match status" value="1"/>
</dbReference>
<dbReference type="InterPro" id="IPR020846">
    <property type="entry name" value="MFS_dom"/>
</dbReference>
<dbReference type="AlphaFoldDB" id="A0A9W4HWN4"/>
<feature type="transmembrane region" description="Helical" evidence="9">
    <location>
        <begin position="135"/>
        <end position="153"/>
    </location>
</feature>
<dbReference type="PANTHER" id="PTHR23502:SF186">
    <property type="entry name" value="MAJOR FACILITATOR SUPERFAMILY (MFS) PROFILE DOMAIN-CONTAINING PROTEIN"/>
    <property type="match status" value="1"/>
</dbReference>
<dbReference type="EMBL" id="CAJVOS010000035">
    <property type="protein sequence ID" value="CAG8160775.1"/>
    <property type="molecule type" value="Genomic_DNA"/>
</dbReference>
<keyword evidence="4 9" id="KW-0812">Transmembrane</keyword>
<gene>
    <name evidence="11" type="ORF">POLS_LOCUS6348</name>
</gene>
<feature type="coiled-coil region" evidence="8">
    <location>
        <begin position="620"/>
        <end position="672"/>
    </location>
</feature>
<keyword evidence="12" id="KW-1185">Reference proteome</keyword>
<feature type="transmembrane region" description="Helical" evidence="9">
    <location>
        <begin position="410"/>
        <end position="431"/>
    </location>
</feature>
<keyword evidence="8" id="KW-0175">Coiled coil</keyword>
<dbReference type="Pfam" id="PF07690">
    <property type="entry name" value="MFS_1"/>
    <property type="match status" value="1"/>
</dbReference>
<evidence type="ECO:0000313" key="11">
    <source>
        <dbReference type="EMBL" id="CAG8160775.1"/>
    </source>
</evidence>
<evidence type="ECO:0000256" key="2">
    <source>
        <dbReference type="ARBA" id="ARBA00022448"/>
    </source>
</evidence>
<feature type="transmembrane region" description="Helical" evidence="9">
    <location>
        <begin position="224"/>
        <end position="244"/>
    </location>
</feature>
<evidence type="ECO:0000256" key="5">
    <source>
        <dbReference type="ARBA" id="ARBA00022989"/>
    </source>
</evidence>
<proteinExistence type="inferred from homology"/>
<dbReference type="InterPro" id="IPR036259">
    <property type="entry name" value="MFS_trans_sf"/>
</dbReference>
<evidence type="ECO:0000256" key="6">
    <source>
        <dbReference type="ARBA" id="ARBA00023136"/>
    </source>
</evidence>
<keyword evidence="6 9" id="KW-0472">Membrane</keyword>
<comment type="caution">
    <text evidence="11">The sequence shown here is derived from an EMBL/GenBank/DDBJ whole genome shotgun (WGS) entry which is preliminary data.</text>
</comment>
<accession>A0A9W4HWN4</accession>
<name>A0A9W4HWN4_PENOL</name>
<keyword evidence="3" id="KW-1003">Cell membrane</keyword>
<comment type="similarity">
    <text evidence="7">Belongs to the major facilitator superfamily. DHA1 family. Polyamines/proton antiporter (TC 2.A.1.2.16) subfamily.</text>
</comment>
<evidence type="ECO:0000256" key="1">
    <source>
        <dbReference type="ARBA" id="ARBA00004651"/>
    </source>
</evidence>
<dbReference type="CDD" id="cd17323">
    <property type="entry name" value="MFS_Tpo1_MDR_like"/>
    <property type="match status" value="1"/>
</dbReference>
<dbReference type="Proteomes" id="UP001153618">
    <property type="component" value="Unassembled WGS sequence"/>
</dbReference>
<dbReference type="GO" id="GO:0022857">
    <property type="term" value="F:transmembrane transporter activity"/>
    <property type="evidence" value="ECO:0007669"/>
    <property type="project" value="InterPro"/>
</dbReference>
<dbReference type="PANTHER" id="PTHR23502">
    <property type="entry name" value="MAJOR FACILITATOR SUPERFAMILY"/>
    <property type="match status" value="1"/>
</dbReference>
<feature type="transmembrane region" description="Helical" evidence="9">
    <location>
        <begin position="188"/>
        <end position="212"/>
    </location>
</feature>
<evidence type="ECO:0000259" key="10">
    <source>
        <dbReference type="PROSITE" id="PS50850"/>
    </source>
</evidence>
<evidence type="ECO:0000256" key="9">
    <source>
        <dbReference type="SAM" id="Phobius"/>
    </source>
</evidence>
<feature type="transmembrane region" description="Helical" evidence="9">
    <location>
        <begin position="299"/>
        <end position="325"/>
    </location>
</feature>
<feature type="domain" description="Major facilitator superfamily (MFS) profile" evidence="10">
    <location>
        <begin position="69"/>
        <end position="501"/>
    </location>
</feature>